<gene>
    <name evidence="1" type="ORF">PAUR_b0470</name>
</gene>
<evidence type="ECO:0000313" key="2">
    <source>
        <dbReference type="Proteomes" id="UP000615755"/>
    </source>
</evidence>
<name>A0ABR9EI65_9GAMM</name>
<dbReference type="SUPFAM" id="SSF75011">
    <property type="entry name" value="3-carboxy-cis,cis-mucoante lactonizing enzyme"/>
    <property type="match status" value="1"/>
</dbReference>
<dbReference type="Proteomes" id="UP000615755">
    <property type="component" value="Unassembled WGS sequence"/>
</dbReference>
<keyword evidence="2" id="KW-1185">Reference proteome</keyword>
<dbReference type="EMBL" id="AQGV01000015">
    <property type="protein sequence ID" value="MBE0370427.1"/>
    <property type="molecule type" value="Genomic_DNA"/>
</dbReference>
<proteinExistence type="predicted"/>
<dbReference type="Gene3D" id="2.130.10.10">
    <property type="entry name" value="YVTN repeat-like/Quinoprotein amine dehydrogenase"/>
    <property type="match status" value="2"/>
</dbReference>
<sequence>MIENVLKLWTRCIGVSCVLCTVLAEARTVDMSALFPSLHISQQATNNRHGVSGIDNPREIATSRDKKSIFVVSGDDDALSVFQLDSDDQLYFKQTFKNIDDNRYKLAGASDVIALDNGKWLITASFYDGALSLFSKVEQGGYQFVHSLSDDLSAKRVFKDPTPVGGLDNLKLLAPWSILKLDEQHFVVASYKSDAVRFFKLSNGRIVTNEPANKGVNKQQFGSPVAVQPIMNKETGQKKLIVAGFNDSTLTLLDKGDTQYYAVSQRISLKEYGCLNPQAMQAVEIINKLYVACSGSDKILVLQESQPNQFKVIQVVAHPHLQGVNSLAMARDGRWGYAASEKSNGVIVLQNKPLTGLSVSTVVLDNTPVVSSISSLTLTRPDLLVVTSAKQDTLYLLNVTAPH</sequence>
<evidence type="ECO:0008006" key="3">
    <source>
        <dbReference type="Google" id="ProtNLM"/>
    </source>
</evidence>
<dbReference type="RefSeq" id="WP_192509540.1">
    <property type="nucleotide sequence ID" value="NZ_AQGV01000015.1"/>
</dbReference>
<protein>
    <recommendedName>
        <fullName evidence="3">6-phosphogluconolactonase</fullName>
    </recommendedName>
</protein>
<organism evidence="1 2">
    <name type="scientific">Pseudoalteromonas aurantia 208</name>
    <dbReference type="NCBI Taxonomy" id="1314867"/>
    <lineage>
        <taxon>Bacteria</taxon>
        <taxon>Pseudomonadati</taxon>
        <taxon>Pseudomonadota</taxon>
        <taxon>Gammaproteobacteria</taxon>
        <taxon>Alteromonadales</taxon>
        <taxon>Pseudoalteromonadaceae</taxon>
        <taxon>Pseudoalteromonas</taxon>
    </lineage>
</organism>
<dbReference type="InterPro" id="IPR015943">
    <property type="entry name" value="WD40/YVTN_repeat-like_dom_sf"/>
</dbReference>
<comment type="caution">
    <text evidence="1">The sequence shown here is derived from an EMBL/GenBank/DDBJ whole genome shotgun (WGS) entry which is preliminary data.</text>
</comment>
<reference evidence="1 2" key="1">
    <citation type="submission" date="2015-03" db="EMBL/GenBank/DDBJ databases">
        <title>Genome sequence of Pseudoalteromonas aurantia.</title>
        <authorList>
            <person name="Xie B.-B."/>
            <person name="Rong J.-C."/>
            <person name="Qin Q.-L."/>
            <person name="Zhang Y.-Z."/>
        </authorList>
    </citation>
    <scope>NUCLEOTIDE SEQUENCE [LARGE SCALE GENOMIC DNA]</scope>
    <source>
        <strain evidence="1 2">208</strain>
    </source>
</reference>
<accession>A0ABR9EI65</accession>
<evidence type="ECO:0000313" key="1">
    <source>
        <dbReference type="EMBL" id="MBE0370427.1"/>
    </source>
</evidence>